<proteinExistence type="predicted"/>
<organism evidence="1">
    <name type="scientific">Salmonella enterica</name>
    <name type="common">Salmonella choleraesuis</name>
    <dbReference type="NCBI Taxonomy" id="28901"/>
    <lineage>
        <taxon>Bacteria</taxon>
        <taxon>Pseudomonadati</taxon>
        <taxon>Pseudomonadota</taxon>
        <taxon>Gammaproteobacteria</taxon>
        <taxon>Enterobacterales</taxon>
        <taxon>Enterobacteriaceae</taxon>
        <taxon>Salmonella</taxon>
    </lineage>
</organism>
<dbReference type="EMBL" id="AAGYNC010000013">
    <property type="protein sequence ID" value="EBT3642582.1"/>
    <property type="molecule type" value="Genomic_DNA"/>
</dbReference>
<protein>
    <submittedName>
        <fullName evidence="1">Uncharacterized protein</fullName>
    </submittedName>
</protein>
<gene>
    <name evidence="1" type="ORF">BTF18_17145</name>
    <name evidence="2" type="ORF">CKD41_16915</name>
    <name evidence="3" type="ORF">F0589_16365</name>
</gene>
<reference evidence="3" key="2">
    <citation type="submission" date="2019-09" db="EMBL/GenBank/DDBJ databases">
        <authorList>
            <consortium name="PulseNet: The National Subtyping Network for Foodborne Disease Surveillance"/>
            <person name="Tarr C.L."/>
            <person name="Trees E."/>
            <person name="Katz L.S."/>
            <person name="Carleton-Romer H.A."/>
            <person name="Stroika S."/>
            <person name="Kucerova Z."/>
            <person name="Roache K.F."/>
            <person name="Sabol A.L."/>
            <person name="Besser J."/>
            <person name="Gerner-Smidt P."/>
        </authorList>
    </citation>
    <scope>NUCLEOTIDE SEQUENCE</scope>
    <source>
        <strain evidence="2">PNUSAS021314</strain>
        <strain evidence="3">PNUSAS095434</strain>
    </source>
</reference>
<evidence type="ECO:0000313" key="3">
    <source>
        <dbReference type="EMBL" id="ECQ9461529.1"/>
    </source>
</evidence>
<dbReference type="EMBL" id="AAGSAL010000013">
    <property type="protein sequence ID" value="EBR3679782.1"/>
    <property type="molecule type" value="Genomic_DNA"/>
</dbReference>
<sequence length="70" mass="8055">MRQSSNANAINVFVANMLIIIPFNTGWRLRLTWPTAASGRQNKRSAIRQAFNMRCCGGKSVNPFEKRFFY</sequence>
<comment type="caution">
    <text evidence="1">The sequence shown here is derived from an EMBL/GenBank/DDBJ whole genome shotgun (WGS) entry which is preliminary data.</text>
</comment>
<evidence type="ECO:0000313" key="1">
    <source>
        <dbReference type="EMBL" id="EBR3679782.1"/>
    </source>
</evidence>
<evidence type="ECO:0000313" key="2">
    <source>
        <dbReference type="EMBL" id="EBT3642582.1"/>
    </source>
</evidence>
<dbReference type="EMBL" id="AAKDRW010000011">
    <property type="protein sequence ID" value="ECQ9461529.1"/>
    <property type="molecule type" value="Genomic_DNA"/>
</dbReference>
<reference evidence="1" key="1">
    <citation type="submission" date="2018-07" db="EMBL/GenBank/DDBJ databases">
        <authorList>
            <consortium name="GenomeTrakr network: Whole genome sequencing for foodborne pathogen traceback"/>
        </authorList>
    </citation>
    <scope>NUCLEOTIDE SEQUENCE</scope>
    <source>
        <strain evidence="1">CFSAN057117</strain>
    </source>
</reference>
<dbReference type="AlphaFoldDB" id="A0A5U7I751"/>
<accession>A0A5U7I751</accession>
<name>A0A5U7I751_SALER</name>